<evidence type="ECO:0000256" key="7">
    <source>
        <dbReference type="ARBA" id="ARBA00022989"/>
    </source>
</evidence>
<sequence>MAIQARNVDDGSLLWEQRLCSGQSDKHQTAVTKNGVYTFDNGKVKSWDVGVLKWEVDVLSELNDPNDENPFVVDKPTLFAAETPSGTVLGTIITKGKKEGLVLVDSTGKIIKTASCQDAISARKLLNEAKRKPIKYARVLGLVSSGDRLGIVTAYTDDQYFGLHSLAYSDIKISSNHDGLVYEMTNTVALKTAEVSKSEIIPGSVKVWADKSRVYLIGFVKYASRTSLSGFDTDTGNGNEKEISMGDLYYSMLWLDGSTIDGTIDSGRIIRVAGQDGRLPKEYRTESLLMIGDDEYGAVTFKKFSHENEEDDVQTEALVYCPEMNVAIAASSHSDGVTALATYQTSADHVTWSNVKFVGNTTLVFNASDGSSRGLPEFAHLVKCDADSMTVVVTAQGGIAVGFRVDKKDSALVVTKLWSTEEDIEKSTPPAASRQPTAPRQTTTPPKTTMIALLLSLLLPPTTALHADEAGLTDFLLRTPGHGRHGVRYAQTVNIGESVWVTSESGPGSLTSNDDDDELNNRGGCHVSARNVTNGNVIWRVDACSSPNGRHATLVVGEMVHTLDDFGILKGWKINEGMQWDADVIDSAGNYGYDVQPPRLVSAAADGSSIIGTVLKKDHDEHAMLYNSLTGELVIDEPLSAKKLLQDAKIKSSSKVHIISLVSNENQLGILSGASNKNEITLNSMGYTKLEEYKPVSSSPLKIAGDVSNASLMASSLKVHSYEEKVYVMGIEKSKLVIANFDSNGKGSGKSIATDMVVTSITVDNENESGMIVRVVGLNGANRVENVFVVGEDDDGGVHCDKISKTDAEALVYCSAMNLVLEASTNKDGSVVLASSGGNIEGDTTLIPPSRGSGTVNNAHLVDCSVDSMTAVFSAKGGMTVVVTLYKNGSSLVAKRLWSTEEALGSVTSALFLDETHAITMNSDGLSNADDEEENAMQNLQFSQRMQSQLASLKSFLFGGGIFSSLASVALMSDERKAERNYHFGFAKISVMLSESMHRIIALDTAKEGNVVWAMNLNHESSMHKIVHGGQSLSLNHPHGYGGVHDHELMVMSYVPTESSIEWRCFDGMTGRVFSNDVIKVSSGVAQIVPLGSSLHHSSHDSNGCRQVALVIHDDDSVTVVPDTGRSYTIVDEAMSTLSKSGLFVHTIDKASGEFRAMRVSRKAGSSLEPGSKPFELVNVGTALFDPSQEKIVNVAYPQRGEVVQSPSTVLGDDALLLKYLNPHLVVVVTEATKSFLAEISTEAGGDESFYNALSTGDISTSGQKRKPLGASKPGEAPPSAANTVVPSLFVTLIDSVSGEILHRVSHSHVTEADMTDGASTNVPVVISENWVVYTFFNQRTRRTDVGVLTLHEGMIDKNGLTAFSGPEQELIFSSLESAKPIVLSKTFGLAKAISALGVTITKAGISSKQFLFATGNDQVVSMDRRLMDPRRPTGELKPSEKMEGLVKYAPLLPIIPLRTPSHVYEVSNVKSISSATANVESQSLMLAFGGPDVFFTRLAPSKGFDLLPDDFNRGLLTIVVLGMAFVLVSLEGMNKKKMGASAWS</sequence>
<evidence type="ECO:0000256" key="11">
    <source>
        <dbReference type="SAM" id="Phobius"/>
    </source>
</evidence>
<evidence type="ECO:0000256" key="4">
    <source>
        <dbReference type="ARBA" id="ARBA00022692"/>
    </source>
</evidence>
<keyword evidence="4 11" id="KW-0812">Transmembrane</keyword>
<dbReference type="PANTHER" id="PTHR21573">
    <property type="entry name" value="ER MEMBRANE PROTEIN COMPLEX SUBUNIT 1"/>
    <property type="match status" value="1"/>
</dbReference>
<keyword evidence="14" id="KW-1185">Reference proteome</keyword>
<evidence type="ECO:0000256" key="6">
    <source>
        <dbReference type="ARBA" id="ARBA00022824"/>
    </source>
</evidence>
<keyword evidence="7 11" id="KW-1133">Transmembrane helix</keyword>
<evidence type="ECO:0000313" key="13">
    <source>
        <dbReference type="EMBL" id="KAL3801917.1"/>
    </source>
</evidence>
<dbReference type="Proteomes" id="UP001530400">
    <property type="component" value="Unassembled WGS sequence"/>
</dbReference>
<evidence type="ECO:0000256" key="9">
    <source>
        <dbReference type="ARBA" id="ARBA00023180"/>
    </source>
</evidence>
<dbReference type="PANTHER" id="PTHR21573:SF0">
    <property type="entry name" value="ER MEMBRANE PROTEIN COMPLEX SUBUNIT 1"/>
    <property type="match status" value="1"/>
</dbReference>
<evidence type="ECO:0000256" key="10">
    <source>
        <dbReference type="SAM" id="MobiDB-lite"/>
    </source>
</evidence>
<evidence type="ECO:0000256" key="5">
    <source>
        <dbReference type="ARBA" id="ARBA00022729"/>
    </source>
</evidence>
<evidence type="ECO:0000256" key="1">
    <source>
        <dbReference type="ARBA" id="ARBA00004115"/>
    </source>
</evidence>
<dbReference type="EMBL" id="JALLPJ020000118">
    <property type="protein sequence ID" value="KAL3801917.1"/>
    <property type="molecule type" value="Genomic_DNA"/>
</dbReference>
<organism evidence="13 14">
    <name type="scientific">Cyclotella atomus</name>
    <dbReference type="NCBI Taxonomy" id="382360"/>
    <lineage>
        <taxon>Eukaryota</taxon>
        <taxon>Sar</taxon>
        <taxon>Stramenopiles</taxon>
        <taxon>Ochrophyta</taxon>
        <taxon>Bacillariophyta</taxon>
        <taxon>Coscinodiscophyceae</taxon>
        <taxon>Thalassiosirophycidae</taxon>
        <taxon>Stephanodiscales</taxon>
        <taxon>Stephanodiscaceae</taxon>
        <taxon>Cyclotella</taxon>
    </lineage>
</organism>
<dbReference type="InterPro" id="IPR026895">
    <property type="entry name" value="EMC1"/>
</dbReference>
<keyword evidence="9" id="KW-0325">Glycoprotein</keyword>
<feature type="transmembrane region" description="Helical" evidence="11">
    <location>
        <begin position="1512"/>
        <end position="1531"/>
    </location>
</feature>
<feature type="domain" description="ER membrane protein complex subunit 1 C-terminal" evidence="12">
    <location>
        <begin position="1328"/>
        <end position="1544"/>
    </location>
</feature>
<feature type="region of interest" description="Disordered" evidence="10">
    <location>
        <begin position="423"/>
        <end position="446"/>
    </location>
</feature>
<evidence type="ECO:0000256" key="8">
    <source>
        <dbReference type="ARBA" id="ARBA00023136"/>
    </source>
</evidence>
<evidence type="ECO:0000256" key="2">
    <source>
        <dbReference type="ARBA" id="ARBA00007904"/>
    </source>
</evidence>
<keyword evidence="6" id="KW-0256">Endoplasmic reticulum</keyword>
<keyword evidence="5" id="KW-0732">Signal</keyword>
<evidence type="ECO:0000313" key="14">
    <source>
        <dbReference type="Proteomes" id="UP001530400"/>
    </source>
</evidence>
<evidence type="ECO:0000256" key="3">
    <source>
        <dbReference type="ARBA" id="ARBA00020824"/>
    </source>
</evidence>
<evidence type="ECO:0000259" key="12">
    <source>
        <dbReference type="Pfam" id="PF07774"/>
    </source>
</evidence>
<comment type="caution">
    <text evidence="13">The sequence shown here is derived from an EMBL/GenBank/DDBJ whole genome shotgun (WGS) entry which is preliminary data.</text>
</comment>
<gene>
    <name evidence="13" type="ORF">ACHAWO_010689</name>
</gene>
<reference evidence="13 14" key="1">
    <citation type="submission" date="2024-10" db="EMBL/GenBank/DDBJ databases">
        <title>Updated reference genomes for cyclostephanoid diatoms.</title>
        <authorList>
            <person name="Roberts W.R."/>
            <person name="Alverson A.J."/>
        </authorList>
    </citation>
    <scope>NUCLEOTIDE SEQUENCE [LARGE SCALE GENOMIC DNA]</scope>
    <source>
        <strain evidence="13 14">AJA010-31</strain>
    </source>
</reference>
<dbReference type="InterPro" id="IPR011678">
    <property type="entry name" value="EMC1_C"/>
</dbReference>
<feature type="compositionally biased region" description="Low complexity" evidence="10">
    <location>
        <begin position="434"/>
        <end position="446"/>
    </location>
</feature>
<comment type="similarity">
    <text evidence="2">Belongs to the EMC1 family.</text>
</comment>
<accession>A0ABD3QP07</accession>
<comment type="subcellular location">
    <subcellularLocation>
        <location evidence="1">Endoplasmic reticulum membrane</location>
        <topology evidence="1">Single-pass type I membrane protein</topology>
    </subcellularLocation>
</comment>
<dbReference type="GO" id="GO:0005789">
    <property type="term" value="C:endoplasmic reticulum membrane"/>
    <property type="evidence" value="ECO:0007669"/>
    <property type="project" value="UniProtKB-SubCell"/>
</dbReference>
<name>A0ABD3QP07_9STRA</name>
<protein>
    <recommendedName>
        <fullName evidence="3">ER membrane protein complex subunit 1</fullName>
    </recommendedName>
</protein>
<keyword evidence="8 11" id="KW-0472">Membrane</keyword>
<proteinExistence type="inferred from homology"/>
<feature type="region of interest" description="Disordered" evidence="10">
    <location>
        <begin position="1260"/>
        <end position="1281"/>
    </location>
</feature>
<dbReference type="Pfam" id="PF07774">
    <property type="entry name" value="EMC1_C"/>
    <property type="match status" value="1"/>
</dbReference>